<dbReference type="InterPro" id="IPR004045">
    <property type="entry name" value="Glutathione_S-Trfase_N"/>
</dbReference>
<dbReference type="CDD" id="cd03188">
    <property type="entry name" value="GST_C_Beta"/>
    <property type="match status" value="1"/>
</dbReference>
<protein>
    <recommendedName>
        <fullName evidence="6">Glutathione S-transferase</fullName>
    </recommendedName>
</protein>
<dbReference type="SUPFAM" id="SSF47616">
    <property type="entry name" value="GST C-terminal domain-like"/>
    <property type="match status" value="1"/>
</dbReference>
<dbReference type="Gene3D" id="3.40.30.10">
    <property type="entry name" value="Glutaredoxin"/>
    <property type="match status" value="1"/>
</dbReference>
<dbReference type="Proteomes" id="UP000015523">
    <property type="component" value="Unassembled WGS sequence"/>
</dbReference>
<dbReference type="Gene3D" id="1.20.1050.10">
    <property type="match status" value="1"/>
</dbReference>
<evidence type="ECO:0000313" key="4">
    <source>
        <dbReference type="EMBL" id="EQB31363.1"/>
    </source>
</evidence>
<comment type="similarity">
    <text evidence="1">Belongs to the GST superfamily.</text>
</comment>
<dbReference type="PATRIC" id="fig|1346791.3.peg.2908"/>
<dbReference type="eggNOG" id="COG0625">
    <property type="taxonomic scope" value="Bacteria"/>
</dbReference>
<dbReference type="InterPro" id="IPR036282">
    <property type="entry name" value="Glutathione-S-Trfase_C_sf"/>
</dbReference>
<dbReference type="SUPFAM" id="SSF52833">
    <property type="entry name" value="Thioredoxin-like"/>
    <property type="match status" value="1"/>
</dbReference>
<dbReference type="PANTHER" id="PTHR44051:SF8">
    <property type="entry name" value="GLUTATHIONE S-TRANSFERASE GSTA"/>
    <property type="match status" value="1"/>
</dbReference>
<evidence type="ECO:0000259" key="2">
    <source>
        <dbReference type="PROSITE" id="PS50404"/>
    </source>
</evidence>
<dbReference type="OrthoDB" id="7583243at2"/>
<dbReference type="InterPro" id="IPR010987">
    <property type="entry name" value="Glutathione-S-Trfase_C-like"/>
</dbReference>
<dbReference type="STRING" id="1346791.M529_15110"/>
<organism evidence="4 5">
    <name type="scientific">Sphingobium ummariense RL-3</name>
    <dbReference type="NCBI Taxonomy" id="1346791"/>
    <lineage>
        <taxon>Bacteria</taxon>
        <taxon>Pseudomonadati</taxon>
        <taxon>Pseudomonadota</taxon>
        <taxon>Alphaproteobacteria</taxon>
        <taxon>Sphingomonadales</taxon>
        <taxon>Sphingomonadaceae</taxon>
        <taxon>Sphingobium</taxon>
    </lineage>
</organism>
<dbReference type="PROSITE" id="PS50404">
    <property type="entry name" value="GST_NTER"/>
    <property type="match status" value="1"/>
</dbReference>
<reference evidence="4 5" key="1">
    <citation type="journal article" date="2013" name="Genome Announc.">
        <title>Draft Genome Sequence of Sphingobium ummariense Strain RL-3, a Hexachlorocyclohexane-Degrading Bacterium.</title>
        <authorList>
            <person name="Kohli P."/>
            <person name="Dua A."/>
            <person name="Sangwan N."/>
            <person name="Oldach P."/>
            <person name="Khurana J.P."/>
            <person name="Lal R."/>
        </authorList>
    </citation>
    <scope>NUCLEOTIDE SEQUENCE [LARGE SCALE GENOMIC DNA]</scope>
    <source>
        <strain evidence="4 5">RL-3</strain>
    </source>
</reference>
<accession>T0KCY1</accession>
<feature type="domain" description="GST N-terminal" evidence="2">
    <location>
        <begin position="1"/>
        <end position="79"/>
    </location>
</feature>
<dbReference type="SFLD" id="SFLDG01150">
    <property type="entry name" value="Main.1:_Beta-like"/>
    <property type="match status" value="1"/>
</dbReference>
<dbReference type="CDD" id="cd03057">
    <property type="entry name" value="GST_N_Beta"/>
    <property type="match status" value="1"/>
</dbReference>
<dbReference type="PROSITE" id="PS50405">
    <property type="entry name" value="GST_CTER"/>
    <property type="match status" value="1"/>
</dbReference>
<name>T0KCY1_9SPHN</name>
<dbReference type="AlphaFoldDB" id="T0KCY1"/>
<dbReference type="SFLD" id="SFLDG00358">
    <property type="entry name" value="Main_(cytGST)"/>
    <property type="match status" value="1"/>
</dbReference>
<dbReference type="Pfam" id="PF00043">
    <property type="entry name" value="GST_C"/>
    <property type="match status" value="1"/>
</dbReference>
<dbReference type="EMBL" id="AUWY01000102">
    <property type="protein sequence ID" value="EQB31363.1"/>
    <property type="molecule type" value="Genomic_DNA"/>
</dbReference>
<dbReference type="InterPro" id="IPR040079">
    <property type="entry name" value="Glutathione_S-Trfase"/>
</dbReference>
<evidence type="ECO:0008006" key="6">
    <source>
        <dbReference type="Google" id="ProtNLM"/>
    </source>
</evidence>
<dbReference type="SFLD" id="SFLDS00019">
    <property type="entry name" value="Glutathione_Transferase_(cytos"/>
    <property type="match status" value="1"/>
</dbReference>
<gene>
    <name evidence="4" type="ORF">M529_15110</name>
</gene>
<dbReference type="PANTHER" id="PTHR44051">
    <property type="entry name" value="GLUTATHIONE S-TRANSFERASE-RELATED"/>
    <property type="match status" value="1"/>
</dbReference>
<evidence type="ECO:0000256" key="1">
    <source>
        <dbReference type="RuleBase" id="RU003494"/>
    </source>
</evidence>
<proteinExistence type="inferred from homology"/>
<feature type="domain" description="GST C-terminal" evidence="3">
    <location>
        <begin position="85"/>
        <end position="215"/>
    </location>
</feature>
<evidence type="ECO:0000313" key="5">
    <source>
        <dbReference type="Proteomes" id="UP000015523"/>
    </source>
</evidence>
<dbReference type="InterPro" id="IPR004046">
    <property type="entry name" value="GST_C"/>
</dbReference>
<evidence type="ECO:0000259" key="3">
    <source>
        <dbReference type="PROSITE" id="PS50405"/>
    </source>
</evidence>
<dbReference type="Pfam" id="PF02798">
    <property type="entry name" value="GST_N"/>
    <property type="match status" value="1"/>
</dbReference>
<sequence>MILYYNSGSCSLASHVALEETGLKYEAVRVDLSKDQHHAPEYLLKNPWARVPALDVSGSTLTENVAILQYLADLVPERRLLPKPGTFDRALATRWLALLSSTVHVAFRPLFRPNRLATTPEGQEDVRDTGVRALNEVLGRLEAELGDRAFLLGDEYSLCDAYALVFALWTLRPNARTIVIPTPNLHRIAKTVSQRPAALAAMRQEGLAFVEPSSE</sequence>
<dbReference type="RefSeq" id="WP_021318767.1">
    <property type="nucleotide sequence ID" value="NZ_AUWY01000102.1"/>
</dbReference>
<dbReference type="InterPro" id="IPR036249">
    <property type="entry name" value="Thioredoxin-like_sf"/>
</dbReference>
<comment type="caution">
    <text evidence="4">The sequence shown here is derived from an EMBL/GenBank/DDBJ whole genome shotgun (WGS) entry which is preliminary data.</text>
</comment>
<keyword evidence="5" id="KW-1185">Reference proteome</keyword>